<keyword evidence="1" id="KW-0732">Signal</keyword>
<protein>
    <recommendedName>
        <fullName evidence="4">CBM-cenC domain-containing protein</fullName>
    </recommendedName>
</protein>
<organism evidence="2 3">
    <name type="scientific">Candidatus Fischerbacteria bacterium RBG_13_37_8</name>
    <dbReference type="NCBI Taxonomy" id="1817863"/>
    <lineage>
        <taxon>Bacteria</taxon>
        <taxon>Candidatus Fischeribacteriota</taxon>
    </lineage>
</organism>
<feature type="chain" id="PRO_5009522077" description="CBM-cenC domain-containing protein" evidence="1">
    <location>
        <begin position="24"/>
        <end position="1504"/>
    </location>
</feature>
<dbReference type="EMBL" id="MFGW01000095">
    <property type="protein sequence ID" value="OGF66221.1"/>
    <property type="molecule type" value="Genomic_DNA"/>
</dbReference>
<reference evidence="2 3" key="1">
    <citation type="journal article" date="2016" name="Nat. Commun.">
        <title>Thousands of microbial genomes shed light on interconnected biogeochemical processes in an aquifer system.</title>
        <authorList>
            <person name="Anantharaman K."/>
            <person name="Brown C.T."/>
            <person name="Hug L.A."/>
            <person name="Sharon I."/>
            <person name="Castelle C.J."/>
            <person name="Probst A.J."/>
            <person name="Thomas B.C."/>
            <person name="Singh A."/>
            <person name="Wilkins M.J."/>
            <person name="Karaoz U."/>
            <person name="Brodie E.L."/>
            <person name="Williams K.H."/>
            <person name="Hubbard S.S."/>
            <person name="Banfield J.F."/>
        </authorList>
    </citation>
    <scope>NUCLEOTIDE SEQUENCE [LARGE SCALE GENOMIC DNA]</scope>
</reference>
<gene>
    <name evidence="2" type="ORF">A2Y62_02690</name>
</gene>
<comment type="caution">
    <text evidence="2">The sequence shown here is derived from an EMBL/GenBank/DDBJ whole genome shotgun (WGS) entry which is preliminary data.</text>
</comment>
<feature type="signal peptide" evidence="1">
    <location>
        <begin position="1"/>
        <end position="23"/>
    </location>
</feature>
<evidence type="ECO:0000313" key="3">
    <source>
        <dbReference type="Proteomes" id="UP000178943"/>
    </source>
</evidence>
<evidence type="ECO:0000256" key="1">
    <source>
        <dbReference type="SAM" id="SignalP"/>
    </source>
</evidence>
<dbReference type="Gene3D" id="2.60.120.260">
    <property type="entry name" value="Galactose-binding domain-like"/>
    <property type="match status" value="1"/>
</dbReference>
<evidence type="ECO:0000313" key="2">
    <source>
        <dbReference type="EMBL" id="OGF66221.1"/>
    </source>
</evidence>
<dbReference type="Proteomes" id="UP000178943">
    <property type="component" value="Unassembled WGS sequence"/>
</dbReference>
<sequence>MHKLKILLVVLGALFLSASVVHATQSSYEFPKIYSYGNVYSGNLDLFRFADFDGSFQQYGYFNANVGQSFVRYLQACPDQNVLFRLDPFAGLGWIQTYWDPRYLNYIPNLLQMNERYHQQGYLSDGYHCGQGSTPCIQETCTNPTECCDGPYPPDTCPTQTCENCIYDLYNTLQCSSEDSAEAICGLLDYIDPTGNNGLRAKFLGLTLYEEMLGHYWSAELACNHRLQEGCYTNGMGLWSCFCGEPWICDPPDCPRPENCDPDHCTGPELYAHFKQQYTDETNKQYDSYYYNWCNPNGRDNIRQWVFNRSMESYKQVGTWIGDVLTACNVNNMKIGPYFMGVIDLRNDIFTSLDFEVGPGKDPNNYIQMQSGLTMDTASVNTPGVIFDNWYDGSREWITYPSGKTMIFGTFLGGAPGWYGQLLWELAGFTNANRTSLLWEAFTVGGYNTFPLSALPAIPLADALFSAEDTYARSYNIHPIIQSRGFLNTLLSTDEDNRQWTMTIDNTDKLVGGVITHTKYYIPAPEGYFHSCKKVMVPFANDPNTPESTIVKILYEPWDIPNWSVDPIVNPHLYGAPAAAGIIVDDYCPIDTPQEIVYYDQCPQYDDPQHPENKYCYCPNFDADQCPLSTNENEQCCGYVYEWNTNANAGISIQASDGGGQIEGLNIAFQKQFENKELFFGQWGGATNCGSQLCNFFDSPYLIKEVDDPRPEVFVKNAELTTDWYNAHSFLCLSTESEPCQWQIILPIFPQSENKPFYEALAVAFHQEADYPVDNFYLKESWVPYWHISYINKNTVSTEPDVFSIYGMNLNLYSLAYCLDFGDPNNECTQGAVKDKDFKINHQTGEFTFPYVWDRFTNTIINARQLSTWDDYNVAMIEDFENEYPWWLDLNEMWIFNPWITQWNADLESYEYVHQPNELHEKDFTIKEYWIDYNDEVIAMSSHPMGNFLLETSFRWSESQETGYAGIAFHLTDENNPPQNYYFIRYNWAGFEGPEWQLGSVTNGSEWIISRIAYTIEPGITYHIKLDAFNSVYRLHVQKENEPETNSDFIMKLEDYQLSLNGFIALFASSNSAVSFTRRTSDEYPFLAVETDQIPNIFVNGGFEGWEGWSLIGNAEWSFPPEVHTGSRAVKLYDEGLLTQTVMLEEQSSYDINFYGFSSSETEPQSVTIQIIKSGNPDPIQPPVIVPLEALQWSKIQFTFKVNERAAYEIQFIGNCVMLEHIILDDFTLYPNVRDARWDTFSANAVNPDDAKQVTDKPINWTLISGASNSLKMDCRFKNISSQKCCGDPDADCSSPTVCGPDVPTNIGYNCYVQDWFLESTIKSGEQWINAVGGDSGWDEYLFETKISKENFATGCETSSSAGIIFKYHDSQNYYRAQLNYTDDQAASLALYQIVDSSEYLRTQITLPAIPNNAFSYNPQIRSLRLKSEYITDPPLFYKKYTITLDGVFWDINGDEINDYQIEYNEPPDIDPFKDRPGRFGIAYKGDCLLFDGIRMMPLQKAQQ</sequence>
<name>A0A1F5VT04_9BACT</name>
<proteinExistence type="predicted"/>
<dbReference type="STRING" id="1817863.A2Y62_02690"/>
<dbReference type="Gene3D" id="2.60.120.560">
    <property type="entry name" value="Exo-inulinase, domain 1"/>
    <property type="match status" value="1"/>
</dbReference>
<evidence type="ECO:0008006" key="4">
    <source>
        <dbReference type="Google" id="ProtNLM"/>
    </source>
</evidence>
<accession>A0A1F5VT04</accession>